<dbReference type="Proteomes" id="UP000271590">
    <property type="component" value="Unassembled WGS sequence"/>
</dbReference>
<accession>A0A3P3E2V2</accession>
<dbReference type="RefSeq" id="WP_124962008.1">
    <property type="nucleotide sequence ID" value="NZ_CBFHCE010000104.1"/>
</dbReference>
<reference evidence="1 2" key="1">
    <citation type="submission" date="2018-11" db="EMBL/GenBank/DDBJ databases">
        <title>The genome of Variovorax sp T529.</title>
        <authorList>
            <person name="Gao J."/>
        </authorList>
    </citation>
    <scope>NUCLEOTIDE SEQUENCE [LARGE SCALE GENOMIC DNA]</scope>
    <source>
        <strain evidence="1 2">T529</strain>
    </source>
</reference>
<dbReference type="AlphaFoldDB" id="A0A3P3E2V2"/>
<comment type="caution">
    <text evidence="1">The sequence shown here is derived from an EMBL/GenBank/DDBJ whole genome shotgun (WGS) entry which is preliminary data.</text>
</comment>
<proteinExistence type="predicted"/>
<protein>
    <recommendedName>
        <fullName evidence="3">Immunity protein 35 of polymorphic toxin system</fullName>
    </recommendedName>
</protein>
<evidence type="ECO:0000313" key="2">
    <source>
        <dbReference type="Proteomes" id="UP000271590"/>
    </source>
</evidence>
<evidence type="ECO:0008006" key="3">
    <source>
        <dbReference type="Google" id="ProtNLM"/>
    </source>
</evidence>
<name>A0A3P3E2V2_9BURK</name>
<organism evidence="1 2">
    <name type="scientific">Variovorax beijingensis</name>
    <dbReference type="NCBI Taxonomy" id="2496117"/>
    <lineage>
        <taxon>Bacteria</taxon>
        <taxon>Pseudomonadati</taxon>
        <taxon>Pseudomonadota</taxon>
        <taxon>Betaproteobacteria</taxon>
        <taxon>Burkholderiales</taxon>
        <taxon>Comamonadaceae</taxon>
        <taxon>Variovorax</taxon>
    </lineage>
</organism>
<dbReference type="EMBL" id="RQXU01000037">
    <property type="protein sequence ID" value="RRH80604.1"/>
    <property type="molecule type" value="Genomic_DNA"/>
</dbReference>
<evidence type="ECO:0000313" key="1">
    <source>
        <dbReference type="EMBL" id="RRH80604.1"/>
    </source>
</evidence>
<gene>
    <name evidence="1" type="ORF">EH244_30410</name>
</gene>
<sequence>MSFAKSISFDTARRLAQEQAKSLLSNYIEEGEEFIDILEERFVENEECWMFFRNKNLKFPLDATLPASAAYVVSKEGELRTTADFSDDPTEMKKLLDLLAEYFRAKKKESQ</sequence>